<dbReference type="RefSeq" id="WP_200503083.1">
    <property type="nucleotide sequence ID" value="NZ_JAEDAJ010000007.1"/>
</dbReference>
<dbReference type="PANTHER" id="PTHR38480">
    <property type="entry name" value="SLR0254 PROTEIN"/>
    <property type="match status" value="1"/>
</dbReference>
<proteinExistence type="predicted"/>
<evidence type="ECO:0000256" key="5">
    <source>
        <dbReference type="SAM" id="Phobius"/>
    </source>
</evidence>
<protein>
    <submittedName>
        <fullName evidence="7">RDD family protein</fullName>
    </submittedName>
</protein>
<keyword evidence="4 5" id="KW-0472">Membrane</keyword>
<name>A0ABS1BC38_9MICO</name>
<dbReference type="Proteomes" id="UP000612352">
    <property type="component" value="Unassembled WGS sequence"/>
</dbReference>
<dbReference type="PANTHER" id="PTHR38480:SF1">
    <property type="entry name" value="SLR0254 PROTEIN"/>
    <property type="match status" value="1"/>
</dbReference>
<comment type="subcellular location">
    <subcellularLocation>
        <location evidence="1">Membrane</location>
        <topology evidence="1">Multi-pass membrane protein</topology>
    </subcellularLocation>
</comment>
<evidence type="ECO:0000259" key="6">
    <source>
        <dbReference type="Pfam" id="PF06271"/>
    </source>
</evidence>
<keyword evidence="3 5" id="KW-1133">Transmembrane helix</keyword>
<reference evidence="7 8" key="1">
    <citation type="submission" date="2020-12" db="EMBL/GenBank/DDBJ databases">
        <title>Brachybacterium sp. MASK1Z-5, whole genome shotgun sequence.</title>
        <authorList>
            <person name="Tuo L."/>
        </authorList>
    </citation>
    <scope>NUCLEOTIDE SEQUENCE [LARGE SCALE GENOMIC DNA]</scope>
    <source>
        <strain evidence="7 8">MASK1Z-5</strain>
    </source>
</reference>
<dbReference type="EMBL" id="JAEDAJ010000007">
    <property type="protein sequence ID" value="MBK0332183.1"/>
    <property type="molecule type" value="Genomic_DNA"/>
</dbReference>
<comment type="caution">
    <text evidence="7">The sequence shown here is derived from an EMBL/GenBank/DDBJ whole genome shotgun (WGS) entry which is preliminary data.</text>
</comment>
<keyword evidence="2 5" id="KW-0812">Transmembrane</keyword>
<evidence type="ECO:0000256" key="3">
    <source>
        <dbReference type="ARBA" id="ARBA00022989"/>
    </source>
</evidence>
<feature type="transmembrane region" description="Helical" evidence="5">
    <location>
        <begin position="72"/>
        <end position="92"/>
    </location>
</feature>
<accession>A0ABS1BC38</accession>
<evidence type="ECO:0000313" key="8">
    <source>
        <dbReference type="Proteomes" id="UP000612352"/>
    </source>
</evidence>
<evidence type="ECO:0000256" key="1">
    <source>
        <dbReference type="ARBA" id="ARBA00004141"/>
    </source>
</evidence>
<keyword evidence="8" id="KW-1185">Reference proteome</keyword>
<sequence length="284" mass="30413">MSTAAGPTSGSAPSASRDAIVTGEAVHLDLRPASFATRLLSYLIDGAVMLALSIGSTVGVVALASRTGLDSGFVQAALVLASVLAFLGYPVLTELLMGGRSLGRLATGTRVVREDGGPVHARQSLLRALMAMLEIWSTTGAIALVTALVDRRSRRLGDMLAGTMVIQERMRAPRPVRERMPEELSAWAAGADVGRLPLPLLQDVRSFLPRAHALNPDSRREIARDLLQRTMPSVTPAPPPGTDPEMFLRAVLAERSRRDEEKLRAAAERERELAADVRAVPFAQ</sequence>
<dbReference type="Pfam" id="PF06271">
    <property type="entry name" value="RDD"/>
    <property type="match status" value="1"/>
</dbReference>
<feature type="domain" description="RDD" evidence="6">
    <location>
        <begin position="33"/>
        <end position="162"/>
    </location>
</feature>
<gene>
    <name evidence="7" type="ORF">I8D64_12330</name>
</gene>
<evidence type="ECO:0000256" key="4">
    <source>
        <dbReference type="ARBA" id="ARBA00023136"/>
    </source>
</evidence>
<evidence type="ECO:0000313" key="7">
    <source>
        <dbReference type="EMBL" id="MBK0332183.1"/>
    </source>
</evidence>
<organism evidence="7 8">
    <name type="scientific">Brachybacterium halotolerans</name>
    <dbReference type="NCBI Taxonomy" id="2795215"/>
    <lineage>
        <taxon>Bacteria</taxon>
        <taxon>Bacillati</taxon>
        <taxon>Actinomycetota</taxon>
        <taxon>Actinomycetes</taxon>
        <taxon>Micrococcales</taxon>
        <taxon>Dermabacteraceae</taxon>
        <taxon>Brachybacterium</taxon>
    </lineage>
</organism>
<dbReference type="InterPro" id="IPR010432">
    <property type="entry name" value="RDD"/>
</dbReference>
<feature type="transmembrane region" description="Helical" evidence="5">
    <location>
        <begin position="39"/>
        <end position="65"/>
    </location>
</feature>
<feature type="transmembrane region" description="Helical" evidence="5">
    <location>
        <begin position="128"/>
        <end position="149"/>
    </location>
</feature>
<evidence type="ECO:0000256" key="2">
    <source>
        <dbReference type="ARBA" id="ARBA00022692"/>
    </source>
</evidence>